<accession>A0A1G7T9F5</accession>
<dbReference type="AlphaFoldDB" id="A0A1G7T9F5"/>
<sequence length="431" mass="49718">MAIDSSVELRNLVLYSIFIRNFSQEGTFRAVEAEIPRLKKMGIDMIWFLPHYPIGMVKRKGQAGSPYAIQDYRQVHQDLGSREDFIHLIDQIHHAGMKVMIDIVYNHTSPDSFLKQRHPDWFYQKVDGSFGNHIGEWTDIIDLDYDSSPDLWAYQIETLVEYAKVVDGFRCDVASLIPLPFWQAARKAVKEVNPDLVWLAESVEPSFILETRKQGITGLSDSEVYQAFDMTYDYDIQGDFDAYLSGQQPLSAYLNSVNRQNWTYPSNFTKLRFLENHDQARIAAKIKPYHSLEQITAFNFFLRGAHLIYNGQEVQAKHLPNLFEKDPIDWFEFADWSNYLSELIRIKKEYIPSEGSFEIGGDDDLEAIWIKYQAIGRSLIGVFALNKEKSGHLSLPVPDGLYHHLSDGQTIRIEQGMVALSSHPLYFIDEI</sequence>
<dbReference type="Pfam" id="PF00128">
    <property type="entry name" value="Alpha-amylase"/>
    <property type="match status" value="1"/>
</dbReference>
<dbReference type="InterPro" id="IPR006047">
    <property type="entry name" value="GH13_cat_dom"/>
</dbReference>
<dbReference type="InterPro" id="IPR017853">
    <property type="entry name" value="GH"/>
</dbReference>
<proteinExistence type="predicted"/>
<dbReference type="EMBL" id="FNCK01000005">
    <property type="protein sequence ID" value="SDG31851.1"/>
    <property type="molecule type" value="Genomic_DNA"/>
</dbReference>
<feature type="domain" description="Glycosyl hydrolase family 13 catalytic" evidence="1">
    <location>
        <begin position="16"/>
        <end position="347"/>
    </location>
</feature>
<evidence type="ECO:0000259" key="1">
    <source>
        <dbReference type="SMART" id="SM00642"/>
    </source>
</evidence>
<dbReference type="Gene3D" id="3.20.20.80">
    <property type="entry name" value="Glycosidases"/>
    <property type="match status" value="1"/>
</dbReference>
<gene>
    <name evidence="2" type="ORF">SAMN05421791_10550</name>
</gene>
<dbReference type="GO" id="GO:0005975">
    <property type="term" value="P:carbohydrate metabolic process"/>
    <property type="evidence" value="ECO:0007669"/>
    <property type="project" value="InterPro"/>
</dbReference>
<dbReference type="PANTHER" id="PTHR47786:SF2">
    <property type="entry name" value="GLYCOSYL HYDROLASE FAMILY 13 CATALYTIC DOMAIN-CONTAINING PROTEIN"/>
    <property type="match status" value="1"/>
</dbReference>
<name>A0A1G7T9F5_9LACT</name>
<keyword evidence="3" id="KW-1185">Reference proteome</keyword>
<evidence type="ECO:0000313" key="3">
    <source>
        <dbReference type="Proteomes" id="UP000199708"/>
    </source>
</evidence>
<protein>
    <submittedName>
        <fullName evidence="2">Glycosidase</fullName>
    </submittedName>
</protein>
<dbReference type="Proteomes" id="UP000199708">
    <property type="component" value="Unassembled WGS sequence"/>
</dbReference>
<evidence type="ECO:0000313" key="2">
    <source>
        <dbReference type="EMBL" id="SDG31851.1"/>
    </source>
</evidence>
<dbReference type="InterPro" id="IPR041331">
    <property type="entry name" value="Bac_A_amyl_C"/>
</dbReference>
<organism evidence="2 3">
    <name type="scientific">Facklamia miroungae</name>
    <dbReference type="NCBI Taxonomy" id="120956"/>
    <lineage>
        <taxon>Bacteria</taxon>
        <taxon>Bacillati</taxon>
        <taxon>Bacillota</taxon>
        <taxon>Bacilli</taxon>
        <taxon>Lactobacillales</taxon>
        <taxon>Aerococcaceae</taxon>
        <taxon>Facklamia</taxon>
    </lineage>
</organism>
<dbReference type="Pfam" id="PF18612">
    <property type="entry name" value="Bac_A_amyl_C"/>
    <property type="match status" value="1"/>
</dbReference>
<reference evidence="2 3" key="1">
    <citation type="submission" date="2016-10" db="EMBL/GenBank/DDBJ databases">
        <authorList>
            <person name="de Groot N.N."/>
        </authorList>
    </citation>
    <scope>NUCLEOTIDE SEQUENCE [LARGE SCALE GENOMIC DNA]</scope>
    <source>
        <strain evidence="2 3">ATCC BAA-466</strain>
    </source>
</reference>
<keyword evidence="2" id="KW-0326">Glycosidase</keyword>
<dbReference type="RefSeq" id="WP_090289963.1">
    <property type="nucleotide sequence ID" value="NZ_FNCK01000005.1"/>
</dbReference>
<dbReference type="STRING" id="120956.SAMN05421791_10550"/>
<dbReference type="OrthoDB" id="9761875at2"/>
<dbReference type="GO" id="GO:0016798">
    <property type="term" value="F:hydrolase activity, acting on glycosyl bonds"/>
    <property type="evidence" value="ECO:0007669"/>
    <property type="project" value="UniProtKB-KW"/>
</dbReference>
<dbReference type="SUPFAM" id="SSF51445">
    <property type="entry name" value="(Trans)glycosidases"/>
    <property type="match status" value="1"/>
</dbReference>
<dbReference type="CDD" id="cd11313">
    <property type="entry name" value="AmyAc_arch_bac_AmyA"/>
    <property type="match status" value="1"/>
</dbReference>
<keyword evidence="2" id="KW-0378">Hydrolase</keyword>
<dbReference type="SMART" id="SM00642">
    <property type="entry name" value="Aamy"/>
    <property type="match status" value="1"/>
</dbReference>
<dbReference type="PANTHER" id="PTHR47786">
    <property type="entry name" value="ALPHA-1,4-GLUCAN:MALTOSE-1-PHOSPHATE MALTOSYLTRANSFERASE"/>
    <property type="match status" value="1"/>
</dbReference>